<evidence type="ECO:0000313" key="1">
    <source>
        <dbReference type="EMBL" id="QIQ03862.1"/>
    </source>
</evidence>
<accession>A0A6G9GZZ7</accession>
<dbReference type="EMBL" id="CP050177">
    <property type="protein sequence ID" value="QIQ03862.1"/>
    <property type="molecule type" value="Genomic_DNA"/>
</dbReference>
<name>A0A6G9GZZ7_9ACTN</name>
<dbReference type="AlphaFoldDB" id="A0A6G9GZZ7"/>
<sequence length="1015" mass="108601">MTALTPAEIERGLAENASAPHGAARIAHAEALSAAAESSGDRTLFRHALSALIDAYEYSAERTKMTVPFARLLQEYDRDPSVFAAHETHGLYWRFKWVTGSIVGSPEVPLDAIERWLAEMERRYRVAGFSERAVRQAEFYLADSLGDRARADRAMSDWAAAERDRMSDCHACELSNQGRYWARREEDTKAIGVWEPVLAGQKTCMEEPHRALAHSLLSLVRLGHTDEARSHHLRGYRMARGNESLLRAIGEHIEFCALTGNESRGLEILSEHTAHLGPLADAEAQLGFNGGVLVLLRRLTDLGHGDRPAVPYEGVGRTVRELADLLYGQVSAIAERFDARNGSGHVSGLLAERLARRPLTDALPLGVRSPVLPGAGTGAVSGRAGAVAGGGGALTGDSVPSGAAGTVRADGAGGAEELADLVERARAFRKRGHPGAALLWDRVADLVDTTGVEPDPQLAADLLERRALHASRAGDAGARALFEETLDAYRTSGQPGRAVLAELYAATAAVQFGAGAGEARDLLAAAAASARALAESDESRPRRIATVEFTRIRIEAHLRAKEAGMLGDGEHGHPDRPDAELPRELTGFIDRTDQVDGLQDLVAAAEAMLAGLALEEGEEARAERLLDSAAGRSLAAGRPWDAAEPLARRAALLFARGRAEEAEEAARAAVGHAGEVADAEEQGAVRLTLADILLRRDEGARDAAAHALDAAHWFDQAGLGAGGGATARLVLARAYGAAGRTAEAAEILQSALPDLLEHGEYVAVQARETLGNLLRDLHDPRGASEQYLLAAETAKGWDDPGAQAHFAQLGAEGLAAAGLRTEAEAAYGRALELWRRVGRNPVAEVRVLRSLAWLVVQDNGVPAIATVPRARQLMEEAAAVLEGAEEPGLRYERGQTWHQLADLLMEQLYDYEDYDEEETEEESGDDASVQDNASVEEEAIALWDRAAAVYAGLGPHALDSRVQCLTRAAWNERALDRPDEALARLTTLREELAAQGGETAKALVAEVDTTLGHMR</sequence>
<dbReference type="Proteomes" id="UP000501179">
    <property type="component" value="Chromosome"/>
</dbReference>
<keyword evidence="2" id="KW-1185">Reference proteome</keyword>
<reference evidence="1 2" key="1">
    <citation type="submission" date="2020-03" db="EMBL/GenBank/DDBJ databases">
        <title>A novel species.</title>
        <authorList>
            <person name="Gao J."/>
        </authorList>
    </citation>
    <scope>NUCLEOTIDE SEQUENCE [LARGE SCALE GENOMIC DNA]</scope>
    <source>
        <strain evidence="1 2">QMT-12</strain>
    </source>
</reference>
<dbReference type="InterPro" id="IPR011990">
    <property type="entry name" value="TPR-like_helical_dom_sf"/>
</dbReference>
<proteinExistence type="predicted"/>
<dbReference type="RefSeq" id="WP_167030532.1">
    <property type="nucleotide sequence ID" value="NZ_CP050177.1"/>
</dbReference>
<dbReference type="SUPFAM" id="SSF48452">
    <property type="entry name" value="TPR-like"/>
    <property type="match status" value="2"/>
</dbReference>
<protein>
    <submittedName>
        <fullName evidence="1">Tetratricopeptide repeat protein</fullName>
    </submittedName>
</protein>
<dbReference type="Gene3D" id="1.25.40.10">
    <property type="entry name" value="Tetratricopeptide repeat domain"/>
    <property type="match status" value="1"/>
</dbReference>
<dbReference type="KEGG" id="slia:HA039_17375"/>
<organism evidence="1 2">
    <name type="scientific">Streptomyces liangshanensis</name>
    <dbReference type="NCBI Taxonomy" id="2717324"/>
    <lineage>
        <taxon>Bacteria</taxon>
        <taxon>Bacillati</taxon>
        <taxon>Actinomycetota</taxon>
        <taxon>Actinomycetes</taxon>
        <taxon>Kitasatosporales</taxon>
        <taxon>Streptomycetaceae</taxon>
        <taxon>Streptomyces</taxon>
    </lineage>
</organism>
<evidence type="ECO:0000313" key="2">
    <source>
        <dbReference type="Proteomes" id="UP000501179"/>
    </source>
</evidence>
<gene>
    <name evidence="1" type="ORF">HA039_17375</name>
</gene>